<evidence type="ECO:0000256" key="2">
    <source>
        <dbReference type="SAM" id="MobiDB-lite"/>
    </source>
</evidence>
<dbReference type="Gene3D" id="3.90.550.10">
    <property type="entry name" value="Spore Coat Polysaccharide Biosynthesis Protein SpsA, Chain A"/>
    <property type="match status" value="1"/>
</dbReference>
<dbReference type="Pfam" id="PF12804">
    <property type="entry name" value="NTP_transf_3"/>
    <property type="match status" value="1"/>
</dbReference>
<sequence length="222" mass="23118">MTERHATFGAILLAGGRASRMGGIDKPRLVVDGVSLIDRAVAAVREIGAAPIVAVGPSPDESDVPERPDAPGIPDAPRTAQSRADVRWVREDPPFTGPAAAIVAALDAMPADSDPDWMFLLACDLPRVDAAVRQLVRDIVLLPSDTAGACLTDASSRPQWLTGAYRTRVLRTAAAALPEGGRDASIRALLADLAIAALADPTGSAEDIDTWADLEHFTTGGA</sequence>
<dbReference type="SUPFAM" id="SSF53448">
    <property type="entry name" value="Nucleotide-diphospho-sugar transferases"/>
    <property type="match status" value="1"/>
</dbReference>
<dbReference type="InterPro" id="IPR029044">
    <property type="entry name" value="Nucleotide-diphossugar_trans"/>
</dbReference>
<feature type="region of interest" description="Disordered" evidence="2">
    <location>
        <begin position="54"/>
        <end position="83"/>
    </location>
</feature>
<name>A0ABP7GHU2_9MICO</name>
<dbReference type="Proteomes" id="UP001500540">
    <property type="component" value="Unassembled WGS sequence"/>
</dbReference>
<evidence type="ECO:0000313" key="4">
    <source>
        <dbReference type="EMBL" id="GAA3766231.1"/>
    </source>
</evidence>
<evidence type="ECO:0000256" key="1">
    <source>
        <dbReference type="ARBA" id="ARBA00022679"/>
    </source>
</evidence>
<evidence type="ECO:0000259" key="3">
    <source>
        <dbReference type="Pfam" id="PF12804"/>
    </source>
</evidence>
<keyword evidence="5" id="KW-1185">Reference proteome</keyword>
<dbReference type="GO" id="GO:0016779">
    <property type="term" value="F:nucleotidyltransferase activity"/>
    <property type="evidence" value="ECO:0007669"/>
    <property type="project" value="UniProtKB-KW"/>
</dbReference>
<gene>
    <name evidence="4" type="ORF">GCM10022240_18430</name>
</gene>
<comment type="caution">
    <text evidence="4">The sequence shown here is derived from an EMBL/GenBank/DDBJ whole genome shotgun (WGS) entry which is preliminary data.</text>
</comment>
<dbReference type="InterPro" id="IPR025877">
    <property type="entry name" value="MobA-like_NTP_Trfase"/>
</dbReference>
<dbReference type="PANTHER" id="PTHR19136">
    <property type="entry name" value="MOLYBDENUM COFACTOR GUANYLYLTRANSFERASE"/>
    <property type="match status" value="1"/>
</dbReference>
<keyword evidence="1" id="KW-0808">Transferase</keyword>
<proteinExistence type="predicted"/>
<evidence type="ECO:0000313" key="5">
    <source>
        <dbReference type="Proteomes" id="UP001500540"/>
    </source>
</evidence>
<feature type="domain" description="MobA-like NTP transferase" evidence="3">
    <location>
        <begin position="10"/>
        <end position="187"/>
    </location>
</feature>
<protein>
    <submittedName>
        <fullName evidence="4">Molybdenum cofactor guanylyltransferase</fullName>
    </submittedName>
</protein>
<dbReference type="PANTHER" id="PTHR19136:SF81">
    <property type="entry name" value="MOLYBDENUM COFACTOR GUANYLYLTRANSFERASE"/>
    <property type="match status" value="1"/>
</dbReference>
<keyword evidence="4" id="KW-0548">Nucleotidyltransferase</keyword>
<dbReference type="RefSeq" id="WP_344782810.1">
    <property type="nucleotide sequence ID" value="NZ_BAABAF010000006.1"/>
</dbReference>
<dbReference type="EMBL" id="BAABAF010000006">
    <property type="protein sequence ID" value="GAA3766231.1"/>
    <property type="molecule type" value="Genomic_DNA"/>
</dbReference>
<accession>A0ABP7GHU2</accession>
<organism evidence="4 5">
    <name type="scientific">Microbacterium kribbense</name>
    <dbReference type="NCBI Taxonomy" id="433645"/>
    <lineage>
        <taxon>Bacteria</taxon>
        <taxon>Bacillati</taxon>
        <taxon>Actinomycetota</taxon>
        <taxon>Actinomycetes</taxon>
        <taxon>Micrococcales</taxon>
        <taxon>Microbacteriaceae</taxon>
        <taxon>Microbacterium</taxon>
    </lineage>
</organism>
<reference evidence="5" key="1">
    <citation type="journal article" date="2019" name="Int. J. Syst. Evol. Microbiol.">
        <title>The Global Catalogue of Microorganisms (GCM) 10K type strain sequencing project: providing services to taxonomists for standard genome sequencing and annotation.</title>
        <authorList>
            <consortium name="The Broad Institute Genomics Platform"/>
            <consortium name="The Broad Institute Genome Sequencing Center for Infectious Disease"/>
            <person name="Wu L."/>
            <person name="Ma J."/>
        </authorList>
    </citation>
    <scope>NUCLEOTIDE SEQUENCE [LARGE SCALE GENOMIC DNA]</scope>
    <source>
        <strain evidence="5">JCM 16950</strain>
    </source>
</reference>